<keyword evidence="3" id="KW-1185">Reference proteome</keyword>
<dbReference type="GO" id="GO:0006629">
    <property type="term" value="P:lipid metabolic process"/>
    <property type="evidence" value="ECO:0007669"/>
    <property type="project" value="InterPro"/>
</dbReference>
<dbReference type="GO" id="GO:0008081">
    <property type="term" value="F:phosphoric diester hydrolase activity"/>
    <property type="evidence" value="ECO:0007669"/>
    <property type="project" value="InterPro"/>
</dbReference>
<comment type="caution">
    <text evidence="2">The sequence shown here is derived from an EMBL/GenBank/DDBJ whole genome shotgun (WGS) entry which is preliminary data.</text>
</comment>
<dbReference type="InterPro" id="IPR017946">
    <property type="entry name" value="PLC-like_Pdiesterase_TIM-brl"/>
</dbReference>
<evidence type="ECO:0000259" key="1">
    <source>
        <dbReference type="Pfam" id="PF18454"/>
    </source>
</evidence>
<name>A0A938Y5S5_9ACTN</name>
<dbReference type="EMBL" id="JAERTX010000001">
    <property type="protein sequence ID" value="MBM9458400.1"/>
    <property type="molecule type" value="Genomic_DNA"/>
</dbReference>
<proteinExistence type="predicted"/>
<protein>
    <recommendedName>
        <fullName evidence="1">Major tropism determinant N-terminal domain-containing protein</fullName>
    </recommendedName>
</protein>
<organism evidence="2 3">
    <name type="scientific">Nocardioides faecalis</name>
    <dbReference type="NCBI Taxonomy" id="2803858"/>
    <lineage>
        <taxon>Bacteria</taxon>
        <taxon>Bacillati</taxon>
        <taxon>Actinomycetota</taxon>
        <taxon>Actinomycetes</taxon>
        <taxon>Propionibacteriales</taxon>
        <taxon>Nocardioidaceae</taxon>
        <taxon>Nocardioides</taxon>
    </lineage>
</organism>
<dbReference type="Proteomes" id="UP000663791">
    <property type="component" value="Unassembled WGS sequence"/>
</dbReference>
<feature type="domain" description="Major tropism determinant N-terminal" evidence="1">
    <location>
        <begin position="4"/>
        <end position="41"/>
    </location>
</feature>
<sequence length="624" mass="65234">MTTIKLRRGTAAQWAASNPVLAAGEPGLDTTAGLMKVGDGSAPWSDLEFITWTSDSLTDLLAEAAGRASVSALLEAPEAPPIFIPHGGNNLGYGPDSTAAWYEAAASYDTGHLDHDVYSFTGCTTDLATLHNPTIDAATTGSGPVADLTPQAFRALKVDASSWYRQGWGDAEKLITFVDTLVRYGNRVIHWPEIKNRQSSVTDPVLAMKHVIERFNLRDSVVICSAHYDTCKELAADGYHVALVASKTQVTGLTPAGLLGDGIRFLHLQAASFTNHPDTGVGPEAASDATFQTFINGGVKVIPWTLGRQSEVKRYLDMGCAGAFITSPYAAGDPSLYRRKTDPLNANRQYVAPFLTNQQGSSGSAKDDTYSDDFRGVFGEGRYKSVVAGGAGGQYVLQAWACPLADAGGTYAITAEHIIDTPHSDLSRLPIAYGLCCPTDAPFRGDNSAVGYKVYLRGNGQIQGYRYTGTGNAFLGQVASMPLLTSPPVLSTGLIGGAAISTLPVSALPGAVPAGTRLYLPTTGGAGGKGQIVTVSTGGAALGATSIPIASVTPTTEVPPGAAVPQMVPVQVTVTPSTITFKRTDTNESLVATDSAYRGGYFFIGKENGGSGNLVTSYRSVTVT</sequence>
<dbReference type="Gene3D" id="3.20.20.190">
    <property type="entry name" value="Phosphatidylinositol (PI) phosphodiesterase"/>
    <property type="match status" value="1"/>
</dbReference>
<dbReference type="RefSeq" id="WP_205289711.1">
    <property type="nucleotide sequence ID" value="NZ_CP074406.1"/>
</dbReference>
<dbReference type="SUPFAM" id="SSF51695">
    <property type="entry name" value="PLC-like phosphodiesterases"/>
    <property type="match status" value="1"/>
</dbReference>
<dbReference type="Pfam" id="PF18454">
    <property type="entry name" value="Mtd_N"/>
    <property type="match status" value="1"/>
</dbReference>
<dbReference type="AlphaFoldDB" id="A0A938Y5S5"/>
<dbReference type="PANTHER" id="PTHR46211">
    <property type="entry name" value="GLYCEROPHOSPHORYL DIESTER PHOSPHODIESTERASE"/>
    <property type="match status" value="1"/>
</dbReference>
<dbReference type="InterPro" id="IPR041352">
    <property type="entry name" value="Mtd_N"/>
</dbReference>
<accession>A0A938Y5S5</accession>
<dbReference type="PANTHER" id="PTHR46211:SF14">
    <property type="entry name" value="GLYCEROPHOSPHODIESTER PHOSPHODIESTERASE"/>
    <property type="match status" value="1"/>
</dbReference>
<reference evidence="2" key="1">
    <citation type="submission" date="2021-01" db="EMBL/GenBank/DDBJ databases">
        <title>Novel species in genus Nocardioides.</title>
        <authorList>
            <person name="Zhang G."/>
        </authorList>
    </citation>
    <scope>NUCLEOTIDE SEQUENCE</scope>
    <source>
        <strain evidence="2">Zg-536</strain>
    </source>
</reference>
<evidence type="ECO:0000313" key="2">
    <source>
        <dbReference type="EMBL" id="MBM9458400.1"/>
    </source>
</evidence>
<dbReference type="SUPFAM" id="SSF69349">
    <property type="entry name" value="Phage fibre proteins"/>
    <property type="match status" value="1"/>
</dbReference>
<evidence type="ECO:0000313" key="3">
    <source>
        <dbReference type="Proteomes" id="UP000663791"/>
    </source>
</evidence>
<gene>
    <name evidence="2" type="ORF">JK386_00610</name>
</gene>